<evidence type="ECO:0000313" key="2">
    <source>
        <dbReference type="Proteomes" id="UP000007878"/>
    </source>
</evidence>
<gene>
    <name evidence="1" type="ORF">RCA_02610</name>
</gene>
<reference evidence="2" key="1">
    <citation type="submission" date="2012-02" db="EMBL/GenBank/DDBJ databases">
        <title>Complete genome sequence of Rickettsia parkeri strain Portsmouth.</title>
        <authorList>
            <person name="Johnson S.L."/>
            <person name="Munk A.C."/>
            <person name="Han S."/>
            <person name="Bruce D.C."/>
            <person name="Dasch G.A."/>
        </authorList>
    </citation>
    <scope>NUCLEOTIDE SEQUENCE [LARGE SCALE GENOMIC DNA]</scope>
    <source>
        <strain evidence="2">CA410</strain>
    </source>
</reference>
<dbReference type="Proteomes" id="UP000007878">
    <property type="component" value="Chromosome"/>
</dbReference>
<name>A0ABM5MS37_RICCA</name>
<protein>
    <submittedName>
        <fullName evidence="1">Uncharacterized protein</fullName>
    </submittedName>
</protein>
<dbReference type="EMBL" id="CP003304">
    <property type="protein sequence ID" value="AFB21089.1"/>
    <property type="molecule type" value="Genomic_DNA"/>
</dbReference>
<accession>A0ABM5MS37</accession>
<keyword evidence="2" id="KW-1185">Reference proteome</keyword>
<sequence>MLDANKQSTRLVNELKQNYVMLLRNHSAITL</sequence>
<evidence type="ECO:0000313" key="1">
    <source>
        <dbReference type="EMBL" id="AFB21089.1"/>
    </source>
</evidence>
<organism evidence="1 2">
    <name type="scientific">Rickettsia canadensis str. CA410</name>
    <dbReference type="NCBI Taxonomy" id="1105107"/>
    <lineage>
        <taxon>Bacteria</taxon>
        <taxon>Pseudomonadati</taxon>
        <taxon>Pseudomonadota</taxon>
        <taxon>Alphaproteobacteria</taxon>
        <taxon>Rickettsiales</taxon>
        <taxon>Rickettsiaceae</taxon>
        <taxon>Rickettsieae</taxon>
        <taxon>Rickettsia</taxon>
        <taxon>belli group</taxon>
    </lineage>
</organism>
<proteinExistence type="predicted"/>